<evidence type="ECO:0000256" key="3">
    <source>
        <dbReference type="ARBA" id="ARBA00022771"/>
    </source>
</evidence>
<evidence type="ECO:0000313" key="12">
    <source>
        <dbReference type="Proteomes" id="UP000019487"/>
    </source>
</evidence>
<organism evidence="11 12">
    <name type="scientific">Sclerotinia borealis (strain F-4128)</name>
    <dbReference type="NCBI Taxonomy" id="1432307"/>
    <lineage>
        <taxon>Eukaryota</taxon>
        <taxon>Fungi</taxon>
        <taxon>Dikarya</taxon>
        <taxon>Ascomycota</taxon>
        <taxon>Pezizomycotina</taxon>
        <taxon>Leotiomycetes</taxon>
        <taxon>Helotiales</taxon>
        <taxon>Sclerotiniaceae</taxon>
        <taxon>Sclerotinia</taxon>
    </lineage>
</organism>
<keyword evidence="2" id="KW-0547">Nucleotide-binding</keyword>
<dbReference type="GO" id="GO:0016787">
    <property type="term" value="F:hydrolase activity"/>
    <property type="evidence" value="ECO:0007669"/>
    <property type="project" value="UniProtKB-KW"/>
</dbReference>
<name>W9C3F9_SCLBF</name>
<dbReference type="PROSITE" id="PS00518">
    <property type="entry name" value="ZF_RING_1"/>
    <property type="match status" value="1"/>
</dbReference>
<protein>
    <recommendedName>
        <fullName evidence="13">SNF2 family helicase/ATPase</fullName>
    </recommendedName>
</protein>
<dbReference type="Pfam" id="PF13923">
    <property type="entry name" value="zf-C3HC4_2"/>
    <property type="match status" value="1"/>
</dbReference>
<evidence type="ECO:0000259" key="10">
    <source>
        <dbReference type="PROSITE" id="PS51192"/>
    </source>
</evidence>
<keyword evidence="1" id="KW-0479">Metal-binding</keyword>
<evidence type="ECO:0000256" key="6">
    <source>
        <dbReference type="ARBA" id="ARBA00022840"/>
    </source>
</evidence>
<dbReference type="InterPro" id="IPR027417">
    <property type="entry name" value="P-loop_NTPase"/>
</dbReference>
<dbReference type="GO" id="GO:0061630">
    <property type="term" value="F:ubiquitin protein ligase activity"/>
    <property type="evidence" value="ECO:0007669"/>
    <property type="project" value="TreeGrafter"/>
</dbReference>
<dbReference type="InterPro" id="IPR052583">
    <property type="entry name" value="ATP-helicase/E3_Ub-Ligase"/>
</dbReference>
<evidence type="ECO:0000256" key="1">
    <source>
        <dbReference type="ARBA" id="ARBA00022723"/>
    </source>
</evidence>
<dbReference type="InterPro" id="IPR049730">
    <property type="entry name" value="SNF2/RAD54-like_C"/>
</dbReference>
<dbReference type="Gene3D" id="3.40.50.300">
    <property type="entry name" value="P-loop containing nucleotide triphosphate hydrolases"/>
    <property type="match status" value="1"/>
</dbReference>
<dbReference type="InterPro" id="IPR001650">
    <property type="entry name" value="Helicase_C-like"/>
</dbReference>
<feature type="region of interest" description="Disordered" evidence="8">
    <location>
        <begin position="28"/>
        <end position="59"/>
    </location>
</feature>
<keyword evidence="5" id="KW-0862">Zinc</keyword>
<keyword evidence="6" id="KW-0067">ATP-binding</keyword>
<keyword evidence="3 7" id="KW-0863">Zinc-finger</keyword>
<evidence type="ECO:0000256" key="2">
    <source>
        <dbReference type="ARBA" id="ARBA00022741"/>
    </source>
</evidence>
<dbReference type="EMBL" id="AYSA01000632">
    <property type="protein sequence ID" value="ESZ90401.1"/>
    <property type="molecule type" value="Genomic_DNA"/>
</dbReference>
<accession>W9C3F9</accession>
<dbReference type="InterPro" id="IPR038718">
    <property type="entry name" value="SNF2-like_sf"/>
</dbReference>
<dbReference type="GO" id="GO:0005524">
    <property type="term" value="F:ATP binding"/>
    <property type="evidence" value="ECO:0007669"/>
    <property type="project" value="InterPro"/>
</dbReference>
<dbReference type="InterPro" id="IPR001841">
    <property type="entry name" value="Znf_RING"/>
</dbReference>
<dbReference type="GO" id="GO:0006974">
    <property type="term" value="P:DNA damage response"/>
    <property type="evidence" value="ECO:0007669"/>
    <property type="project" value="TreeGrafter"/>
</dbReference>
<keyword evidence="4" id="KW-0378">Hydrolase</keyword>
<dbReference type="Pfam" id="PF00271">
    <property type="entry name" value="Helicase_C"/>
    <property type="match status" value="1"/>
</dbReference>
<dbReference type="SMART" id="SM00487">
    <property type="entry name" value="DEXDc"/>
    <property type="match status" value="1"/>
</dbReference>
<dbReference type="GO" id="GO:0000209">
    <property type="term" value="P:protein polyubiquitination"/>
    <property type="evidence" value="ECO:0007669"/>
    <property type="project" value="TreeGrafter"/>
</dbReference>
<dbReference type="GO" id="GO:0008270">
    <property type="term" value="F:zinc ion binding"/>
    <property type="evidence" value="ECO:0007669"/>
    <property type="project" value="UniProtKB-KW"/>
</dbReference>
<dbReference type="OrthoDB" id="5330228at2759"/>
<dbReference type="InterPro" id="IPR017907">
    <property type="entry name" value="Znf_RING_CS"/>
</dbReference>
<dbReference type="SUPFAM" id="SSF57850">
    <property type="entry name" value="RING/U-box"/>
    <property type="match status" value="1"/>
</dbReference>
<evidence type="ECO:0000256" key="4">
    <source>
        <dbReference type="ARBA" id="ARBA00022801"/>
    </source>
</evidence>
<evidence type="ECO:0000313" key="11">
    <source>
        <dbReference type="EMBL" id="ESZ90401.1"/>
    </source>
</evidence>
<feature type="domain" description="RING-type" evidence="9">
    <location>
        <begin position="1180"/>
        <end position="1218"/>
    </location>
</feature>
<dbReference type="InterPro" id="IPR000330">
    <property type="entry name" value="SNF2_N"/>
</dbReference>
<dbReference type="CDD" id="cd16449">
    <property type="entry name" value="RING-HC"/>
    <property type="match status" value="1"/>
</dbReference>
<dbReference type="PANTHER" id="PTHR45865">
    <property type="entry name" value="E3 UBIQUITIN-PROTEIN LIGASE SHPRH FAMILY MEMBER"/>
    <property type="match status" value="1"/>
</dbReference>
<dbReference type="SUPFAM" id="SSF52540">
    <property type="entry name" value="P-loop containing nucleoside triphosphate hydrolases"/>
    <property type="match status" value="2"/>
</dbReference>
<dbReference type="PANTHER" id="PTHR45865:SF1">
    <property type="entry name" value="E3 UBIQUITIN-PROTEIN LIGASE SHPRH"/>
    <property type="match status" value="1"/>
</dbReference>
<dbReference type="PROSITE" id="PS50089">
    <property type="entry name" value="ZF_RING_2"/>
    <property type="match status" value="1"/>
</dbReference>
<feature type="domain" description="Helicase ATP-binding" evidence="10">
    <location>
        <begin position="373"/>
        <end position="573"/>
    </location>
</feature>
<dbReference type="GO" id="GO:0005634">
    <property type="term" value="C:nucleus"/>
    <property type="evidence" value="ECO:0007669"/>
    <property type="project" value="TreeGrafter"/>
</dbReference>
<dbReference type="SMART" id="SM00184">
    <property type="entry name" value="RING"/>
    <property type="match status" value="1"/>
</dbReference>
<dbReference type="CDD" id="cd18070">
    <property type="entry name" value="DEXQc_SHPRH"/>
    <property type="match status" value="1"/>
</dbReference>
<evidence type="ECO:0000256" key="8">
    <source>
        <dbReference type="SAM" id="MobiDB-lite"/>
    </source>
</evidence>
<dbReference type="Gene3D" id="3.30.40.10">
    <property type="entry name" value="Zinc/RING finger domain, C3HC4 (zinc finger)"/>
    <property type="match status" value="1"/>
</dbReference>
<dbReference type="Gene3D" id="3.40.50.10810">
    <property type="entry name" value="Tandem AAA-ATPase domain"/>
    <property type="match status" value="1"/>
</dbReference>
<evidence type="ECO:0000256" key="5">
    <source>
        <dbReference type="ARBA" id="ARBA00022833"/>
    </source>
</evidence>
<evidence type="ECO:0008006" key="13">
    <source>
        <dbReference type="Google" id="ProtNLM"/>
    </source>
</evidence>
<dbReference type="InterPro" id="IPR014001">
    <property type="entry name" value="Helicase_ATP-bd"/>
</dbReference>
<dbReference type="Proteomes" id="UP000019487">
    <property type="component" value="Unassembled WGS sequence"/>
</dbReference>
<dbReference type="InterPro" id="IPR059033">
    <property type="entry name" value="C144_05_dom"/>
</dbReference>
<sequence length="1515" mass="170611">MTPIQSPPYRKRKFGIIPNDYIELGARRTDVEDCGDEEEDAAAHDDEVQSSPPLPSSEDEALSSFITVIPDALLDFLTVNEVHENTTQEPLPKRLKSKIGPELEQSNDHRSDDYIVVKQSSLEIRCAESKLFSNGTILSKQKARFNCHWSLQSEKPEPSHITIQDDNGNPLLTVPLSLEYALMSILNPFDDVLICLLVDRDSKKYARQSSKLWTEVGISLQRRDDSDYIQIIFTIKWDVTVHPESIQPKKTDALLKVLSAYFPDPNGTNLDSLSAQDFYQSAYSPDPNDELAASIETPELQATLYPFQKRAVQWLLRREGYEWSRETRSVQGSQFKATCQLPLSFIAATDAQGRSCYVSHLFGIVTFDLAPFLAIEREIKGGILAEEMGLGKTIETIALLTLHTRPNQGPSIFDPFTGENLQTTNATLIISPPSISRQWIGEIKTHAPHLKVTYYEGIKSRNVHYATIMEEFATSNVVVTTYAVLSSEINFTSLNPGRTLRRESKYQRTKSPLMQFSWWRVCLDEAQMVESGVGKAATVARMIPRINAWAITGTPVTKNIDDLLGLLIFLRYEPLITVWRSLLSSPYFRGLFNSISLSNRKKDVRGELDLPQQHRFVITLPFTPIEEQYYQELFGQMCEESGLSTEGAPLTDDWDPEGYTEVMRRWLVRLRQIALHPEVGGRNKLTFRRNKEGDEPVTQTAIKVLEHMFSQTDVAIRTNHRLLLMSQLKRGQLYEDSPRVQEALNIWEAVIIESSIAVNEARDELSSEILSEKAKLASHAEEISDSAIAKADQTIATSQNQGSGRHSDHGIDGQDGSDPASRVGLVRARLRAALELHHMALFFRANAHFQIKTNEEMTKPDSPEFEDLDRIERDGYEAAKKLRREILQEMFNRVNTMMSTIKRNAESGTVIRLLKFTPNTLQGGAESRRIMENLENLGINLDNQAHQIHEWRDHLTRILLSSLVDNDDDGIEINGDEYEDSTKVQEEAVVYVQALRTMIADRHASLTGVRNFLTDQEAITAVREAKLGKGPSPERLIALFDERNQFIYEGNTVRGALSELRTLMSNLRKDRARNETLIVEAQLKMTHKYLTDQTKAATGLEKEVELFTKCMNLRVEYYKQLQAISNQVAPYTGPNNELVVEKMLQTEQALIQSLAVMRSKKRYLIHLKEEAKTPKYQRVCIICRDEFDLGVLTVCGHQFCSDCIKEWWRSHHKCPVCKRALIHADLHNITYKPQEPTLTVEAQGVREPLKERSPNSNSPRKSAIYSDVSKATLAAIKNVELPGNNSFGTKVDTLARHILYLRESDPGSKSIVYSQFADFLLVLSRAFAVFRIGHSSIGNSNGIEKFKNDAGTEVFLLHSRAHSAGLTLVNASHVFLCEPLLNTGLELQAIARVDRIGQTVATNVWLYLIRGTIEESIHELSVKRRLEHLGQAVGSKKGKGSALSDEELVANGLEEANSLELQKTILAKLLAKGQGGEVVSENDLWACLFGGRTKRGTVDLNNGNAKEESVDTVNL</sequence>
<dbReference type="STRING" id="1432307.W9C3F9"/>
<evidence type="ECO:0000256" key="7">
    <source>
        <dbReference type="PROSITE-ProRule" id="PRU00175"/>
    </source>
</evidence>
<dbReference type="Pfam" id="PF00176">
    <property type="entry name" value="SNF2-rel_dom"/>
    <property type="match status" value="1"/>
</dbReference>
<feature type="region of interest" description="Disordered" evidence="8">
    <location>
        <begin position="795"/>
        <end position="819"/>
    </location>
</feature>
<dbReference type="CDD" id="cd18793">
    <property type="entry name" value="SF2_C_SNF"/>
    <property type="match status" value="1"/>
</dbReference>
<dbReference type="InterPro" id="IPR013083">
    <property type="entry name" value="Znf_RING/FYVE/PHD"/>
</dbReference>
<dbReference type="Pfam" id="PF26021">
    <property type="entry name" value="Ferritin_C144_05"/>
    <property type="match status" value="1"/>
</dbReference>
<evidence type="ECO:0000259" key="9">
    <source>
        <dbReference type="PROSITE" id="PS50089"/>
    </source>
</evidence>
<dbReference type="HOGENOM" id="CLU_001592_2_0_1"/>
<feature type="compositionally biased region" description="Polar residues" evidence="8">
    <location>
        <begin position="795"/>
        <end position="804"/>
    </location>
</feature>
<feature type="region of interest" description="Disordered" evidence="8">
    <location>
        <begin position="84"/>
        <end position="106"/>
    </location>
</feature>
<dbReference type="PROSITE" id="PS51192">
    <property type="entry name" value="HELICASE_ATP_BIND_1"/>
    <property type="match status" value="1"/>
</dbReference>
<comment type="caution">
    <text evidence="11">The sequence shown here is derived from an EMBL/GenBank/DDBJ whole genome shotgun (WGS) entry which is preliminary data.</text>
</comment>
<gene>
    <name evidence="11" type="ORF">SBOR_9212</name>
</gene>
<keyword evidence="12" id="KW-1185">Reference proteome</keyword>
<proteinExistence type="predicted"/>
<reference evidence="11 12" key="1">
    <citation type="journal article" date="2014" name="Genome Announc.">
        <title>Draft genome sequence of Sclerotinia borealis, a psychrophilic plant pathogenic fungus.</title>
        <authorList>
            <person name="Mardanov A.V."/>
            <person name="Beletsky A.V."/>
            <person name="Kadnikov V.V."/>
            <person name="Ignatov A.N."/>
            <person name="Ravin N.V."/>
        </authorList>
    </citation>
    <scope>NUCLEOTIDE SEQUENCE [LARGE SCALE GENOMIC DNA]</scope>
    <source>
        <strain evidence="12">F-4157</strain>
    </source>
</reference>